<organism evidence="2 3">
    <name type="scientific">Engystomops pustulosus</name>
    <name type="common">Tungara frog</name>
    <name type="synonym">Physalaemus pustulosus</name>
    <dbReference type="NCBI Taxonomy" id="76066"/>
    <lineage>
        <taxon>Eukaryota</taxon>
        <taxon>Metazoa</taxon>
        <taxon>Chordata</taxon>
        <taxon>Craniata</taxon>
        <taxon>Vertebrata</taxon>
        <taxon>Euteleostomi</taxon>
        <taxon>Amphibia</taxon>
        <taxon>Batrachia</taxon>
        <taxon>Anura</taxon>
        <taxon>Neobatrachia</taxon>
        <taxon>Hyloidea</taxon>
        <taxon>Leptodactylidae</taxon>
        <taxon>Leiuperinae</taxon>
        <taxon>Engystomops</taxon>
    </lineage>
</organism>
<sequence length="85" mass="10150">MVIPSDPNCWEMFIIQIRRRKITTRSSMVLRTPHRGSEMTSKGEDKHMMAPNKQMTIRRQKIHTSPPIVKTLRRARCRRDGRSYR</sequence>
<name>A0AAV6YK24_ENGPU</name>
<evidence type="ECO:0000313" key="2">
    <source>
        <dbReference type="EMBL" id="KAG8537517.1"/>
    </source>
</evidence>
<dbReference type="Proteomes" id="UP000824782">
    <property type="component" value="Unassembled WGS sequence"/>
</dbReference>
<evidence type="ECO:0000256" key="1">
    <source>
        <dbReference type="SAM" id="MobiDB-lite"/>
    </source>
</evidence>
<protein>
    <submittedName>
        <fullName evidence="2">Uncharacterized protein</fullName>
    </submittedName>
</protein>
<feature type="region of interest" description="Disordered" evidence="1">
    <location>
        <begin position="25"/>
        <end position="68"/>
    </location>
</feature>
<evidence type="ECO:0000313" key="3">
    <source>
        <dbReference type="Proteomes" id="UP000824782"/>
    </source>
</evidence>
<dbReference type="EMBL" id="WNYA01029473">
    <property type="protein sequence ID" value="KAG8537517.1"/>
    <property type="molecule type" value="Genomic_DNA"/>
</dbReference>
<keyword evidence="3" id="KW-1185">Reference proteome</keyword>
<reference evidence="2" key="1">
    <citation type="thesis" date="2020" institute="ProQuest LLC" country="789 East Eisenhower Parkway, Ann Arbor, MI, USA">
        <title>Comparative Genomics and Chromosome Evolution.</title>
        <authorList>
            <person name="Mudd A.B."/>
        </authorList>
    </citation>
    <scope>NUCLEOTIDE SEQUENCE</scope>
    <source>
        <strain evidence="2">237g6f4</strain>
        <tissue evidence="2">Blood</tissue>
    </source>
</reference>
<proteinExistence type="predicted"/>
<feature type="compositionally biased region" description="Basic and acidic residues" evidence="1">
    <location>
        <begin position="35"/>
        <end position="48"/>
    </location>
</feature>
<accession>A0AAV6YK24</accession>
<gene>
    <name evidence="2" type="ORF">GDO81_024397</name>
</gene>
<comment type="caution">
    <text evidence="2">The sequence shown here is derived from an EMBL/GenBank/DDBJ whole genome shotgun (WGS) entry which is preliminary data.</text>
</comment>
<dbReference type="AlphaFoldDB" id="A0AAV6YK24"/>